<name>A0ABR0XRM7_REHGL</name>
<gene>
    <name evidence="3" type="ORF">DH2020_005109</name>
</gene>
<protein>
    <recommendedName>
        <fullName evidence="5">GDSL esterase/lipase</fullName>
    </recommendedName>
</protein>
<dbReference type="InterPro" id="IPR036514">
    <property type="entry name" value="SGNH_hydro_sf"/>
</dbReference>
<organism evidence="3 4">
    <name type="scientific">Rehmannia glutinosa</name>
    <name type="common">Chinese foxglove</name>
    <dbReference type="NCBI Taxonomy" id="99300"/>
    <lineage>
        <taxon>Eukaryota</taxon>
        <taxon>Viridiplantae</taxon>
        <taxon>Streptophyta</taxon>
        <taxon>Embryophyta</taxon>
        <taxon>Tracheophyta</taxon>
        <taxon>Spermatophyta</taxon>
        <taxon>Magnoliopsida</taxon>
        <taxon>eudicotyledons</taxon>
        <taxon>Gunneridae</taxon>
        <taxon>Pentapetalae</taxon>
        <taxon>asterids</taxon>
        <taxon>lamiids</taxon>
        <taxon>Lamiales</taxon>
        <taxon>Orobanchaceae</taxon>
        <taxon>Rehmannieae</taxon>
        <taxon>Rehmannia</taxon>
    </lineage>
</organism>
<comment type="caution">
    <text evidence="3">The sequence shown here is derived from an EMBL/GenBank/DDBJ whole genome shotgun (WGS) entry which is preliminary data.</text>
</comment>
<evidence type="ECO:0000256" key="2">
    <source>
        <dbReference type="ARBA" id="ARBA00023180"/>
    </source>
</evidence>
<reference evidence="3 4" key="1">
    <citation type="journal article" date="2021" name="Comput. Struct. Biotechnol. J.">
        <title>De novo genome assembly of the potent medicinal plant Rehmannia glutinosa using nanopore technology.</title>
        <authorList>
            <person name="Ma L."/>
            <person name="Dong C."/>
            <person name="Song C."/>
            <person name="Wang X."/>
            <person name="Zheng X."/>
            <person name="Niu Y."/>
            <person name="Chen S."/>
            <person name="Feng W."/>
        </authorList>
    </citation>
    <scope>NUCLEOTIDE SEQUENCE [LARGE SCALE GENOMIC DNA]</scope>
    <source>
        <strain evidence="3">DH-2019</strain>
    </source>
</reference>
<dbReference type="InterPro" id="IPR001087">
    <property type="entry name" value="GDSL"/>
</dbReference>
<proteinExistence type="inferred from homology"/>
<evidence type="ECO:0008006" key="5">
    <source>
        <dbReference type="Google" id="ProtNLM"/>
    </source>
</evidence>
<keyword evidence="2" id="KW-0325">Glycoprotein</keyword>
<evidence type="ECO:0000313" key="3">
    <source>
        <dbReference type="EMBL" id="KAK6161728.1"/>
    </source>
</evidence>
<dbReference type="Proteomes" id="UP001318860">
    <property type="component" value="Unassembled WGS sequence"/>
</dbReference>
<dbReference type="Gene3D" id="3.40.50.1110">
    <property type="entry name" value="SGNH hydrolase"/>
    <property type="match status" value="1"/>
</dbReference>
<accession>A0ABR0XRM7</accession>
<dbReference type="PANTHER" id="PTHR22835:SF683">
    <property type="entry name" value="OS05G0506800 PROTEIN"/>
    <property type="match status" value="1"/>
</dbReference>
<comment type="similarity">
    <text evidence="1">Belongs to the 'GDSL' lipolytic enzyme family.</text>
</comment>
<evidence type="ECO:0000256" key="1">
    <source>
        <dbReference type="ARBA" id="ARBA00008668"/>
    </source>
</evidence>
<evidence type="ECO:0000313" key="4">
    <source>
        <dbReference type="Proteomes" id="UP001318860"/>
    </source>
</evidence>
<dbReference type="PANTHER" id="PTHR22835">
    <property type="entry name" value="ZINC FINGER FYVE DOMAIN CONTAINING PROTEIN"/>
    <property type="match status" value="1"/>
</dbReference>
<sequence>MWLRKSLILMGDIEGNDIGYPLAQGKSIAKVKSYVPFVIRAIIKATTELINMGATLIIIPGNSPIGCYPYILTALRTNDPTAYDDLGCLKNVNDLILSKNNDLQNAIKGLNRRFPNVNIIFGNFYNGVIDILREASTGKCCVVLWFRKFIF</sequence>
<keyword evidence="4" id="KW-1185">Reference proteome</keyword>
<dbReference type="Pfam" id="PF00657">
    <property type="entry name" value="Lipase_GDSL"/>
    <property type="match status" value="1"/>
</dbReference>
<dbReference type="EMBL" id="JABTTQ020000003">
    <property type="protein sequence ID" value="KAK6161728.1"/>
    <property type="molecule type" value="Genomic_DNA"/>
</dbReference>